<dbReference type="CDD" id="cd10449">
    <property type="entry name" value="GIY-YIG_SLX1_like"/>
    <property type="match status" value="1"/>
</dbReference>
<dbReference type="Gene3D" id="3.40.1440.10">
    <property type="entry name" value="GIY-YIG endonuclease"/>
    <property type="match status" value="1"/>
</dbReference>
<accession>A0A1F5GGQ9</accession>
<dbReference type="AlphaFoldDB" id="A0A1F5GGQ9"/>
<comment type="similarity">
    <text evidence="1">Belongs to the UPF0213 family.</text>
</comment>
<evidence type="ECO:0000259" key="2">
    <source>
        <dbReference type="PROSITE" id="PS50164"/>
    </source>
</evidence>
<sequence>MYYVYLLVSEMNGELYIGSTNNLKRRLEQHNQGVNMSTKRYIPWKLIYFEAYIREDSARLREKRLKYHGNAIRELKKRLNLRKVLG</sequence>
<comment type="caution">
    <text evidence="3">The sequence shown here is derived from an EMBL/GenBank/DDBJ whole genome shotgun (WGS) entry which is preliminary data.</text>
</comment>
<dbReference type="PANTHER" id="PTHR34477">
    <property type="entry name" value="UPF0213 PROTEIN YHBQ"/>
    <property type="match status" value="1"/>
</dbReference>
<name>A0A1F5GGQ9_9BACT</name>
<dbReference type="SUPFAM" id="SSF82771">
    <property type="entry name" value="GIY-YIG endonuclease"/>
    <property type="match status" value="1"/>
</dbReference>
<evidence type="ECO:0000256" key="1">
    <source>
        <dbReference type="ARBA" id="ARBA00007435"/>
    </source>
</evidence>
<gene>
    <name evidence="3" type="ORF">A3D81_00315</name>
</gene>
<proteinExistence type="inferred from homology"/>
<dbReference type="STRING" id="1797715.A3D81_00315"/>
<reference evidence="3 4" key="1">
    <citation type="journal article" date="2016" name="Nat. Commun.">
        <title>Thousands of microbial genomes shed light on interconnected biogeochemical processes in an aquifer system.</title>
        <authorList>
            <person name="Anantharaman K."/>
            <person name="Brown C.T."/>
            <person name="Hug L.A."/>
            <person name="Sharon I."/>
            <person name="Castelle C.J."/>
            <person name="Probst A.J."/>
            <person name="Thomas B.C."/>
            <person name="Singh A."/>
            <person name="Wilkins M.J."/>
            <person name="Karaoz U."/>
            <person name="Brodie E.L."/>
            <person name="Williams K.H."/>
            <person name="Hubbard S.S."/>
            <person name="Banfield J.F."/>
        </authorList>
    </citation>
    <scope>NUCLEOTIDE SEQUENCE [LARGE SCALE GENOMIC DNA]</scope>
</reference>
<dbReference type="PANTHER" id="PTHR34477:SF5">
    <property type="entry name" value="BSL5627 PROTEIN"/>
    <property type="match status" value="1"/>
</dbReference>
<dbReference type="InterPro" id="IPR000305">
    <property type="entry name" value="GIY-YIG_endonuc"/>
</dbReference>
<dbReference type="EMBL" id="MFBE01000025">
    <property type="protein sequence ID" value="OGD91019.1"/>
    <property type="molecule type" value="Genomic_DNA"/>
</dbReference>
<dbReference type="InterPro" id="IPR050190">
    <property type="entry name" value="UPF0213_domain"/>
</dbReference>
<evidence type="ECO:0000313" key="4">
    <source>
        <dbReference type="Proteomes" id="UP000178492"/>
    </source>
</evidence>
<protein>
    <recommendedName>
        <fullName evidence="2">GIY-YIG domain-containing protein</fullName>
    </recommendedName>
</protein>
<dbReference type="Pfam" id="PF01541">
    <property type="entry name" value="GIY-YIG"/>
    <property type="match status" value="1"/>
</dbReference>
<organism evidence="3 4">
    <name type="scientific">Candidatus Curtissbacteria bacterium RIFCSPHIGHO2_02_FULL_40_17</name>
    <dbReference type="NCBI Taxonomy" id="1797715"/>
    <lineage>
        <taxon>Bacteria</taxon>
        <taxon>Candidatus Curtissiibacteriota</taxon>
    </lineage>
</organism>
<dbReference type="InterPro" id="IPR035901">
    <property type="entry name" value="GIY-YIG_endonuc_sf"/>
</dbReference>
<dbReference type="PROSITE" id="PS50164">
    <property type="entry name" value="GIY_YIG"/>
    <property type="match status" value="1"/>
</dbReference>
<feature type="domain" description="GIY-YIG" evidence="2">
    <location>
        <begin position="1"/>
        <end position="81"/>
    </location>
</feature>
<dbReference type="Proteomes" id="UP000178492">
    <property type="component" value="Unassembled WGS sequence"/>
</dbReference>
<evidence type="ECO:0000313" key="3">
    <source>
        <dbReference type="EMBL" id="OGD91019.1"/>
    </source>
</evidence>